<dbReference type="VEuPathDB" id="FungiDB:CTRG_01003"/>
<dbReference type="Gene3D" id="1.20.140.20">
    <property type="entry name" value="Alpha-ketoacid/pyruvate dehydrogenase kinase, N-terminal domain"/>
    <property type="match status" value="1"/>
</dbReference>
<evidence type="ECO:0000256" key="8">
    <source>
        <dbReference type="RuleBase" id="RU366032"/>
    </source>
</evidence>
<evidence type="ECO:0000313" key="10">
    <source>
        <dbReference type="EMBL" id="EER36263.1"/>
    </source>
</evidence>
<keyword evidence="5 8" id="KW-0418">Kinase</keyword>
<dbReference type="InterPro" id="IPR005467">
    <property type="entry name" value="His_kinase_dom"/>
</dbReference>
<dbReference type="GO" id="GO:0005759">
    <property type="term" value="C:mitochondrial matrix"/>
    <property type="evidence" value="ECO:0007669"/>
    <property type="project" value="UniProtKB-SubCell"/>
</dbReference>
<dbReference type="SUPFAM" id="SSF55874">
    <property type="entry name" value="ATPase domain of HSP90 chaperone/DNA topoisomerase II/histidine kinase"/>
    <property type="match status" value="1"/>
</dbReference>
<dbReference type="AlphaFoldDB" id="C5M4L3"/>
<dbReference type="EC" id="2.7.11.-" evidence="8"/>
<gene>
    <name evidence="10" type="ORF">CTRG_01003</name>
</gene>
<dbReference type="Gene3D" id="3.30.565.10">
    <property type="entry name" value="Histidine kinase-like ATPase, C-terminal domain"/>
    <property type="match status" value="1"/>
</dbReference>
<dbReference type="eggNOG" id="KOG0787">
    <property type="taxonomic scope" value="Eukaryota"/>
</dbReference>
<dbReference type="Pfam" id="PF02518">
    <property type="entry name" value="HATPase_c"/>
    <property type="match status" value="1"/>
</dbReference>
<evidence type="ECO:0000313" key="11">
    <source>
        <dbReference type="Proteomes" id="UP000002037"/>
    </source>
</evidence>
<dbReference type="PANTHER" id="PTHR11947:SF20">
    <property type="entry name" value="[3-METHYL-2-OXOBUTANOATE DEHYDROGENASE [LIPOAMIDE]] KINASE, MITOCHONDRIAL"/>
    <property type="match status" value="1"/>
</dbReference>
<keyword evidence="6 8" id="KW-0067">ATP-binding</keyword>
<dbReference type="Pfam" id="PF10436">
    <property type="entry name" value="BCDHK_Adom3"/>
    <property type="match status" value="1"/>
</dbReference>
<dbReference type="Proteomes" id="UP000002037">
    <property type="component" value="Unassembled WGS sequence"/>
</dbReference>
<evidence type="ECO:0000256" key="4">
    <source>
        <dbReference type="ARBA" id="ARBA00022741"/>
    </source>
</evidence>
<dbReference type="InterPro" id="IPR036890">
    <property type="entry name" value="HATPase_C_sf"/>
</dbReference>
<dbReference type="InterPro" id="IPR039028">
    <property type="entry name" value="BCKD/PDK"/>
</dbReference>
<keyword evidence="4 8" id="KW-0547">Nucleotide-binding</keyword>
<keyword evidence="11" id="KW-1185">Reference proteome</keyword>
<evidence type="ECO:0000256" key="5">
    <source>
        <dbReference type="ARBA" id="ARBA00022777"/>
    </source>
</evidence>
<dbReference type="GeneID" id="8298272"/>
<keyword evidence="3 8" id="KW-0808">Transferase</keyword>
<dbReference type="EMBL" id="GG692395">
    <property type="protein sequence ID" value="EER36263.1"/>
    <property type="molecule type" value="Genomic_DNA"/>
</dbReference>
<evidence type="ECO:0000259" key="9">
    <source>
        <dbReference type="PROSITE" id="PS50109"/>
    </source>
</evidence>
<evidence type="ECO:0000256" key="6">
    <source>
        <dbReference type="ARBA" id="ARBA00022840"/>
    </source>
</evidence>
<dbReference type="HOGENOM" id="CLU_023861_4_1_1"/>
<name>C5M4L3_CANTT</name>
<evidence type="ECO:0000256" key="3">
    <source>
        <dbReference type="ARBA" id="ARBA00022679"/>
    </source>
</evidence>
<organism evidence="10 11">
    <name type="scientific">Candida tropicalis (strain ATCC MYA-3404 / T1)</name>
    <name type="common">Yeast</name>
    <dbReference type="NCBI Taxonomy" id="294747"/>
    <lineage>
        <taxon>Eukaryota</taxon>
        <taxon>Fungi</taxon>
        <taxon>Dikarya</taxon>
        <taxon>Ascomycota</taxon>
        <taxon>Saccharomycotina</taxon>
        <taxon>Pichiomycetes</taxon>
        <taxon>Debaryomycetaceae</taxon>
        <taxon>Candida/Lodderomyces clade</taxon>
        <taxon>Candida</taxon>
    </lineage>
</organism>
<dbReference type="InterPro" id="IPR003594">
    <property type="entry name" value="HATPase_dom"/>
</dbReference>
<reference evidence="10 11" key="1">
    <citation type="journal article" date="2009" name="Nature">
        <title>Evolution of pathogenicity and sexual reproduction in eight Candida genomes.</title>
        <authorList>
            <person name="Butler G."/>
            <person name="Rasmussen M.D."/>
            <person name="Lin M.F."/>
            <person name="Santos M.A."/>
            <person name="Sakthikumar S."/>
            <person name="Munro C.A."/>
            <person name="Rheinbay E."/>
            <person name="Grabherr M."/>
            <person name="Forche A."/>
            <person name="Reedy J.L."/>
            <person name="Agrafioti I."/>
            <person name="Arnaud M.B."/>
            <person name="Bates S."/>
            <person name="Brown A.J."/>
            <person name="Brunke S."/>
            <person name="Costanzo M.C."/>
            <person name="Fitzpatrick D.A."/>
            <person name="de Groot P.W."/>
            <person name="Harris D."/>
            <person name="Hoyer L.L."/>
            <person name="Hube B."/>
            <person name="Klis F.M."/>
            <person name="Kodira C."/>
            <person name="Lennard N."/>
            <person name="Logue M.E."/>
            <person name="Martin R."/>
            <person name="Neiman A.M."/>
            <person name="Nikolaou E."/>
            <person name="Quail M.A."/>
            <person name="Quinn J."/>
            <person name="Santos M.C."/>
            <person name="Schmitzberger F.F."/>
            <person name="Sherlock G."/>
            <person name="Shah P."/>
            <person name="Silverstein K.A."/>
            <person name="Skrzypek M.S."/>
            <person name="Soll D."/>
            <person name="Staggs R."/>
            <person name="Stansfield I."/>
            <person name="Stumpf M.P."/>
            <person name="Sudbery P.E."/>
            <person name="Srikantha T."/>
            <person name="Zeng Q."/>
            <person name="Berman J."/>
            <person name="Berriman M."/>
            <person name="Heitman J."/>
            <person name="Gow N.A."/>
            <person name="Lorenz M.C."/>
            <person name="Birren B.W."/>
            <person name="Kellis M."/>
            <person name="Cuomo C.A."/>
        </authorList>
    </citation>
    <scope>NUCLEOTIDE SEQUENCE [LARGE SCALE GENOMIC DNA]</scope>
    <source>
        <strain evidence="11">ATCC MYA-3404 / T1</strain>
    </source>
</reference>
<dbReference type="SUPFAM" id="SSF69012">
    <property type="entry name" value="alpha-ketoacid dehydrogenase kinase, N-terminal domain"/>
    <property type="match status" value="1"/>
</dbReference>
<dbReference type="GO" id="GO:0005524">
    <property type="term" value="F:ATP binding"/>
    <property type="evidence" value="ECO:0007669"/>
    <property type="project" value="UniProtKB-UniRule"/>
</dbReference>
<dbReference type="PANTHER" id="PTHR11947">
    <property type="entry name" value="PYRUVATE DEHYDROGENASE KINASE"/>
    <property type="match status" value="1"/>
</dbReference>
<dbReference type="SMART" id="SM00387">
    <property type="entry name" value="HATPase_c"/>
    <property type="match status" value="1"/>
</dbReference>
<sequence length="439" mass="50775">MILLPSRTSTFQVLCRHSYRPILSIRNISISKEIEECHPQQLKFLEEYKIRTMLEQPIIHYSSKKLPQFSIQELYSQSTKLSNNFILQNARETIEHLLIYNSRRLKEFRKLPYLVVLNPSISESYNIYLQTMSSLLIASTYTPHTLEENLKFSEEVLTKFIDVHADTLPSLSKGLTEVSHLLSTKTITEFLDQHLKERISMRLIAHQHIELTRTLNDPSKFVKGGKYNGVIKMLHIPDIIKKNAEIVNDITMMKYDQSVNVSIDTNLYPLNYWSQAEPELKRKSPEEMLNFPYIEYHLDYIFMEIFKNSFRAQIENKINEPVQITISTSLSPEKYLEIRIRDKGKGIPAKTLKHIFDYSFSTYESGEGDSYKTLNVPPGVAGNTVAGMGFGLPLAKQYIEVFNETINKNEDEDTRTKGSLTVQTYPGWGTDVYLKTVGY</sequence>
<comment type="similarity">
    <text evidence="1 8">Belongs to the PDK/BCKDK protein kinase family.</text>
</comment>
<dbReference type="InterPro" id="IPR036784">
    <property type="entry name" value="AK/P_DHK_N_sf"/>
</dbReference>
<dbReference type="RefSeq" id="XP_002546221.1">
    <property type="nucleotide sequence ID" value="XM_002546175.1"/>
</dbReference>
<evidence type="ECO:0000256" key="7">
    <source>
        <dbReference type="ARBA" id="ARBA00023128"/>
    </source>
</evidence>
<keyword evidence="7 8" id="KW-0496">Mitochondrion</keyword>
<accession>C5M4L3</accession>
<feature type="domain" description="Histidine kinase" evidence="9">
    <location>
        <begin position="298"/>
        <end position="439"/>
    </location>
</feature>
<dbReference type="InterPro" id="IPR018955">
    <property type="entry name" value="BCDHK/PDK_N"/>
</dbReference>
<dbReference type="STRING" id="294747.C5M4L3"/>
<keyword evidence="2" id="KW-0597">Phosphoprotein</keyword>
<protein>
    <recommendedName>
        <fullName evidence="8">Protein-serine/threonine kinase</fullName>
        <ecNumber evidence="8">2.7.11.-</ecNumber>
    </recommendedName>
</protein>
<evidence type="ECO:0000256" key="2">
    <source>
        <dbReference type="ARBA" id="ARBA00022553"/>
    </source>
</evidence>
<dbReference type="KEGG" id="ctp:CTRG_01003"/>
<dbReference type="GO" id="GO:0010906">
    <property type="term" value="P:regulation of glucose metabolic process"/>
    <property type="evidence" value="ECO:0007669"/>
    <property type="project" value="TreeGrafter"/>
</dbReference>
<dbReference type="PROSITE" id="PS50109">
    <property type="entry name" value="HIS_KIN"/>
    <property type="match status" value="1"/>
</dbReference>
<dbReference type="OrthoDB" id="3264224at2759"/>
<evidence type="ECO:0000256" key="1">
    <source>
        <dbReference type="ARBA" id="ARBA00006155"/>
    </source>
</evidence>
<comment type="subcellular location">
    <subcellularLocation>
        <location evidence="8">Mitochondrion matrix</location>
    </subcellularLocation>
</comment>
<dbReference type="GO" id="GO:0004740">
    <property type="term" value="F:pyruvate dehydrogenase (acetyl-transferring) kinase activity"/>
    <property type="evidence" value="ECO:0007669"/>
    <property type="project" value="TreeGrafter"/>
</dbReference>
<proteinExistence type="inferred from homology"/>